<dbReference type="AlphaFoldDB" id="A0AAV7LRS1"/>
<protein>
    <submittedName>
        <fullName evidence="1">Uncharacterized protein</fullName>
    </submittedName>
</protein>
<organism evidence="1 2">
    <name type="scientific">Pleurodeles waltl</name>
    <name type="common">Iberian ribbed newt</name>
    <dbReference type="NCBI Taxonomy" id="8319"/>
    <lineage>
        <taxon>Eukaryota</taxon>
        <taxon>Metazoa</taxon>
        <taxon>Chordata</taxon>
        <taxon>Craniata</taxon>
        <taxon>Vertebrata</taxon>
        <taxon>Euteleostomi</taxon>
        <taxon>Amphibia</taxon>
        <taxon>Batrachia</taxon>
        <taxon>Caudata</taxon>
        <taxon>Salamandroidea</taxon>
        <taxon>Salamandridae</taxon>
        <taxon>Pleurodelinae</taxon>
        <taxon>Pleurodeles</taxon>
    </lineage>
</organism>
<name>A0AAV7LRS1_PLEWA</name>
<sequence>MTPDCLVLVLGPRGKRVETEKNRYGPHGKLVETEKNRYGLFSSFFLSSCLLLYPLSSSYTFPSYLLIPLPASPPCPRAHSAVPVFTFYPSPSTSRSFLPVPHSRTWIGHASPEAWRLTRVLLGASGPRLCNGPPPFWFPTSVRSSEERLRRLPRQRPP</sequence>
<gene>
    <name evidence="1" type="ORF">NDU88_004707</name>
</gene>
<evidence type="ECO:0000313" key="2">
    <source>
        <dbReference type="Proteomes" id="UP001066276"/>
    </source>
</evidence>
<reference evidence="1" key="1">
    <citation type="journal article" date="2022" name="bioRxiv">
        <title>Sequencing and chromosome-scale assembly of the giantPleurodeles waltlgenome.</title>
        <authorList>
            <person name="Brown T."/>
            <person name="Elewa A."/>
            <person name="Iarovenko S."/>
            <person name="Subramanian E."/>
            <person name="Araus A.J."/>
            <person name="Petzold A."/>
            <person name="Susuki M."/>
            <person name="Suzuki K.-i.T."/>
            <person name="Hayashi T."/>
            <person name="Toyoda A."/>
            <person name="Oliveira C."/>
            <person name="Osipova E."/>
            <person name="Leigh N.D."/>
            <person name="Simon A."/>
            <person name="Yun M.H."/>
        </authorList>
    </citation>
    <scope>NUCLEOTIDE SEQUENCE</scope>
    <source>
        <strain evidence="1">20211129_DDA</strain>
        <tissue evidence="1">Liver</tissue>
    </source>
</reference>
<keyword evidence="2" id="KW-1185">Reference proteome</keyword>
<dbReference type="EMBL" id="JANPWB010000015">
    <property type="protein sequence ID" value="KAJ1091588.1"/>
    <property type="molecule type" value="Genomic_DNA"/>
</dbReference>
<proteinExistence type="predicted"/>
<comment type="caution">
    <text evidence="1">The sequence shown here is derived from an EMBL/GenBank/DDBJ whole genome shotgun (WGS) entry which is preliminary data.</text>
</comment>
<dbReference type="Proteomes" id="UP001066276">
    <property type="component" value="Chromosome 11"/>
</dbReference>
<accession>A0AAV7LRS1</accession>
<evidence type="ECO:0000313" key="1">
    <source>
        <dbReference type="EMBL" id="KAJ1091588.1"/>
    </source>
</evidence>